<organism evidence="2 3">
    <name type="scientific">Polyrhizophydium stewartii</name>
    <dbReference type="NCBI Taxonomy" id="2732419"/>
    <lineage>
        <taxon>Eukaryota</taxon>
        <taxon>Fungi</taxon>
        <taxon>Fungi incertae sedis</taxon>
        <taxon>Chytridiomycota</taxon>
        <taxon>Chytridiomycota incertae sedis</taxon>
        <taxon>Chytridiomycetes</taxon>
        <taxon>Rhizophydiales</taxon>
        <taxon>Rhizophydiales incertae sedis</taxon>
        <taxon>Polyrhizophydium</taxon>
    </lineage>
</organism>
<dbReference type="Pfam" id="PF25757">
    <property type="entry name" value="TPR_DNAAF5"/>
    <property type="match status" value="1"/>
</dbReference>
<dbReference type="InterPro" id="IPR011989">
    <property type="entry name" value="ARM-like"/>
</dbReference>
<sequence>MADDASDSLALLADDALQAVQRDVNVLSEPTSDRAAKRRALEHIQAETLARKPPLDPRVLAKVFAGISKPVLRALADPVEKCRELAVVTVGGFARRVDSIIPFLPYIMPAFVARLGQPEIVEPSEEIRLLMLRALLEMVEGSKAGFSPFVEDTVKILARTLADSFPDVKKDSCRLVIELCKHNARPVAFHGDAVAKAILPVLHHRHSSVRTVAIEALGAAILVDAAGLDASLDTLRAVSMDKAAAVRETLYRTAYKWLMELIDRYTYGYKILPLLLSGMTDEMPKLRELSYALMDQVGALYEREWESRIKDEMDYSDGWNHLPNRPRVGSRHLARDNIQKIVGKLTEGMADWTVDTRLKSAQILRAFIPFTEDQITGYTGGILPVLFKILAGDDAAVMREAECVAQALGVYVDPDATFSILLPQLALGSGGATSFRLGCLRTARCLILDAPATSLEPQLPRIVDALCDQSLAFKLFMILAQLKGAPGDDKMPGYTEMRGITASAQAALSKAVGVAGVSELHTLFLDQALALLAQSHASWTKHSAEPRVLQVLLVNSGPAVGGRLDAVVPMLASCAGKERDYEVRERALLLLTQMVRDPAAPLNSHKLLSAHSEALIGDIVLPNCIWRAGRKAAILRGKSMALFLALLDAVTAESADAGLIGSLTVAAIDARLETDIVPVIISNMDDDEIDTRHACLDVISRLLASPLSWNAAHFKKLYPELLKRMDDAQDTLRVRCAQTWSVLFTSIAAWLARMAPLRASSPDGTLSVIQDANGCIIEVALDSVHWQTMVKGLVVHLDDTNSLIQECVCSALQHGAAACIPREVMREHLTSVRSKHRSTRYIDALLAI</sequence>
<accession>A0ABR4N5R9</accession>
<name>A0ABR4N5R9_9FUNG</name>
<evidence type="ECO:0000313" key="2">
    <source>
        <dbReference type="EMBL" id="KAL2914850.1"/>
    </source>
</evidence>
<feature type="domain" description="TOG" evidence="1">
    <location>
        <begin position="15"/>
        <end position="256"/>
    </location>
</feature>
<evidence type="ECO:0000313" key="3">
    <source>
        <dbReference type="Proteomes" id="UP001527925"/>
    </source>
</evidence>
<dbReference type="InterPro" id="IPR056497">
    <property type="entry name" value="HEAT_DAAF5"/>
</dbReference>
<dbReference type="SMART" id="SM01349">
    <property type="entry name" value="TOG"/>
    <property type="match status" value="1"/>
</dbReference>
<reference evidence="2 3" key="1">
    <citation type="submission" date="2023-09" db="EMBL/GenBank/DDBJ databases">
        <title>Pangenome analysis of Batrachochytrium dendrobatidis and related Chytrids.</title>
        <authorList>
            <person name="Yacoub M.N."/>
            <person name="Stajich J.E."/>
            <person name="James T.Y."/>
        </authorList>
    </citation>
    <scope>NUCLEOTIDE SEQUENCE [LARGE SCALE GENOMIC DNA]</scope>
    <source>
        <strain evidence="2 3">JEL0888</strain>
    </source>
</reference>
<keyword evidence="3" id="KW-1185">Reference proteome</keyword>
<dbReference type="EMBL" id="JADGIZ020000029">
    <property type="protein sequence ID" value="KAL2914850.1"/>
    <property type="molecule type" value="Genomic_DNA"/>
</dbReference>
<dbReference type="Gene3D" id="1.25.10.10">
    <property type="entry name" value="Leucine-rich Repeat Variant"/>
    <property type="match status" value="3"/>
</dbReference>
<dbReference type="InterPro" id="IPR052623">
    <property type="entry name" value="DAAF5"/>
</dbReference>
<dbReference type="InterPro" id="IPR016024">
    <property type="entry name" value="ARM-type_fold"/>
</dbReference>
<dbReference type="SUPFAM" id="SSF48371">
    <property type="entry name" value="ARM repeat"/>
    <property type="match status" value="2"/>
</dbReference>
<proteinExistence type="predicted"/>
<dbReference type="Pfam" id="PF24573">
    <property type="entry name" value="HEAT_DAAF5"/>
    <property type="match status" value="1"/>
</dbReference>
<dbReference type="PANTHER" id="PTHR16216">
    <property type="entry name" value="DYNEIN ASSEMBLY FACTOR 5, AXONEMAL"/>
    <property type="match status" value="1"/>
</dbReference>
<dbReference type="InterPro" id="IPR057978">
    <property type="entry name" value="TPR_DAAF5"/>
</dbReference>
<dbReference type="InterPro" id="IPR034085">
    <property type="entry name" value="TOG"/>
</dbReference>
<dbReference type="Proteomes" id="UP001527925">
    <property type="component" value="Unassembled WGS sequence"/>
</dbReference>
<gene>
    <name evidence="2" type="ORF">HK105_205592</name>
</gene>
<evidence type="ECO:0000259" key="1">
    <source>
        <dbReference type="SMART" id="SM01349"/>
    </source>
</evidence>
<comment type="caution">
    <text evidence="2">The sequence shown here is derived from an EMBL/GenBank/DDBJ whole genome shotgun (WGS) entry which is preliminary data.</text>
</comment>
<protein>
    <recommendedName>
        <fullName evidence="1">TOG domain-containing protein</fullName>
    </recommendedName>
</protein>
<dbReference type="PANTHER" id="PTHR16216:SF2">
    <property type="entry name" value="DYNEIN AXONEMAL ASSEMBLY FACTOR 5"/>
    <property type="match status" value="1"/>
</dbReference>